<organism evidence="2 4">
    <name type="scientific">Didymodactylos carnosus</name>
    <dbReference type="NCBI Taxonomy" id="1234261"/>
    <lineage>
        <taxon>Eukaryota</taxon>
        <taxon>Metazoa</taxon>
        <taxon>Spiralia</taxon>
        <taxon>Gnathifera</taxon>
        <taxon>Rotifera</taxon>
        <taxon>Eurotatoria</taxon>
        <taxon>Bdelloidea</taxon>
        <taxon>Philodinida</taxon>
        <taxon>Philodinidae</taxon>
        <taxon>Didymodactylos</taxon>
    </lineage>
</organism>
<evidence type="ECO:0000313" key="3">
    <source>
        <dbReference type="EMBL" id="CAF4492956.1"/>
    </source>
</evidence>
<comment type="caution">
    <text evidence="2">The sequence shown here is derived from an EMBL/GenBank/DDBJ whole genome shotgun (WGS) entry which is preliminary data.</text>
</comment>
<dbReference type="Proteomes" id="UP000681722">
    <property type="component" value="Unassembled WGS sequence"/>
</dbReference>
<dbReference type="AlphaFoldDB" id="A0A816BE56"/>
<proteinExistence type="predicted"/>
<evidence type="ECO:0000256" key="1">
    <source>
        <dbReference type="SAM" id="MobiDB-lite"/>
    </source>
</evidence>
<name>A0A816BE56_9BILA</name>
<feature type="compositionally biased region" description="Polar residues" evidence="1">
    <location>
        <begin position="82"/>
        <end position="96"/>
    </location>
</feature>
<feature type="compositionally biased region" description="Basic and acidic residues" evidence="1">
    <location>
        <begin position="69"/>
        <end position="79"/>
    </location>
</feature>
<feature type="region of interest" description="Disordered" evidence="1">
    <location>
        <begin position="69"/>
        <end position="96"/>
    </location>
</feature>
<protein>
    <submittedName>
        <fullName evidence="2">Uncharacterized protein</fullName>
    </submittedName>
</protein>
<sequence length="96" mass="11325">MWPEDGEIWYDHQIKQQRQQFIRITPSHSHDNAKLKQIITAAASKQHVITKLVINTNNPQQNQLGVEHESLKPPQENRKRQQPSWLQQPTQKTVEQ</sequence>
<gene>
    <name evidence="2" type="ORF">GPM918_LOCUS43036</name>
    <name evidence="3" type="ORF">SRO942_LOCUS44425</name>
</gene>
<dbReference type="EMBL" id="CAJNOQ010037890">
    <property type="protein sequence ID" value="CAF1610220.1"/>
    <property type="molecule type" value="Genomic_DNA"/>
</dbReference>
<reference evidence="2" key="1">
    <citation type="submission" date="2021-02" db="EMBL/GenBank/DDBJ databases">
        <authorList>
            <person name="Nowell W R."/>
        </authorList>
    </citation>
    <scope>NUCLEOTIDE SEQUENCE</scope>
</reference>
<evidence type="ECO:0000313" key="4">
    <source>
        <dbReference type="Proteomes" id="UP000663829"/>
    </source>
</evidence>
<keyword evidence="4" id="KW-1185">Reference proteome</keyword>
<dbReference type="Proteomes" id="UP000663829">
    <property type="component" value="Unassembled WGS sequence"/>
</dbReference>
<accession>A0A816BE56</accession>
<dbReference type="EMBL" id="CAJOBC010104627">
    <property type="protein sequence ID" value="CAF4492956.1"/>
    <property type="molecule type" value="Genomic_DNA"/>
</dbReference>
<evidence type="ECO:0000313" key="2">
    <source>
        <dbReference type="EMBL" id="CAF1610220.1"/>
    </source>
</evidence>